<evidence type="ECO:0000259" key="2">
    <source>
        <dbReference type="SMART" id="SM00563"/>
    </source>
</evidence>
<keyword evidence="4" id="KW-1185">Reference proteome</keyword>
<dbReference type="GO" id="GO:0016746">
    <property type="term" value="F:acyltransferase activity"/>
    <property type="evidence" value="ECO:0007669"/>
    <property type="project" value="UniProtKB-KW"/>
</dbReference>
<evidence type="ECO:0000313" key="4">
    <source>
        <dbReference type="Proteomes" id="UP000245728"/>
    </source>
</evidence>
<dbReference type="PANTHER" id="PTHR10983:SF15">
    <property type="entry name" value="ACYLTRANSFERASE YIHG-RELATED"/>
    <property type="match status" value="1"/>
</dbReference>
<keyword evidence="3" id="KW-0012">Acyltransferase</keyword>
<feature type="transmembrane region" description="Helical" evidence="1">
    <location>
        <begin position="87"/>
        <end position="110"/>
    </location>
</feature>
<feature type="transmembrane region" description="Helical" evidence="1">
    <location>
        <begin position="122"/>
        <end position="141"/>
    </location>
</feature>
<dbReference type="EMBL" id="CP029347">
    <property type="protein sequence ID" value="AWL11254.1"/>
    <property type="molecule type" value="Genomic_DNA"/>
</dbReference>
<keyword evidence="1" id="KW-0812">Transmembrane</keyword>
<dbReference type="EC" id="2.3.1.-" evidence="3"/>
<dbReference type="Proteomes" id="UP000245728">
    <property type="component" value="Chromosome"/>
</dbReference>
<reference evidence="3 4" key="1">
    <citation type="submission" date="2018-05" db="EMBL/GenBank/DDBJ databases">
        <title>Salinimonas sp. HMF8227 Genome sequencing and assembly.</title>
        <authorList>
            <person name="Kang H."/>
            <person name="Kang J."/>
            <person name="Cha I."/>
            <person name="Kim H."/>
            <person name="Joh K."/>
        </authorList>
    </citation>
    <scope>NUCLEOTIDE SEQUENCE [LARGE SCALE GENOMIC DNA]</scope>
    <source>
        <strain evidence="3 4">HMF8227</strain>
    </source>
</reference>
<keyword evidence="3" id="KW-0808">Transferase</keyword>
<dbReference type="AlphaFoldDB" id="A0A2S2E0T7"/>
<evidence type="ECO:0000256" key="1">
    <source>
        <dbReference type="SAM" id="Phobius"/>
    </source>
</evidence>
<feature type="transmembrane region" description="Helical" evidence="1">
    <location>
        <begin position="47"/>
        <end position="67"/>
    </location>
</feature>
<feature type="domain" description="Phospholipid/glycerol acyltransferase" evidence="2">
    <location>
        <begin position="89"/>
        <end position="231"/>
    </location>
</feature>
<dbReference type="GO" id="GO:0005886">
    <property type="term" value="C:plasma membrane"/>
    <property type="evidence" value="ECO:0007669"/>
    <property type="project" value="TreeGrafter"/>
</dbReference>
<dbReference type="SMART" id="SM00563">
    <property type="entry name" value="PlsC"/>
    <property type="match status" value="1"/>
</dbReference>
<name>A0A2S2E0T7_9ALTE</name>
<dbReference type="OrthoDB" id="319710at2"/>
<dbReference type="KEGG" id="salh:HMF8227_00758"/>
<dbReference type="NCBIfam" id="NF010621">
    <property type="entry name" value="PRK14014.1"/>
    <property type="match status" value="1"/>
</dbReference>
<sequence length="297" mass="34327">MLSFLPPFLILPVHLLLQILNLAFWGAFVIGFGIIKFLLPVPVITRALNAILHFGMASFAVCSMGFIRLFNRLDLQVEVDGELDKQHWYLVISNHLSWLDIILLMYFSVGRIPATKFFIKQELLWMPFVGLGAWALDMPFMRRYSKEQVEKNPALKGKDIETTKKSCEKFKAIPTTVVNFVEGTRFTPKKHRLRNSPYENLLKPKAAGVAFTLAAMGHLFNHIINVTLLYPHSRHPVLELLCGRLTKVLLHAEVLPVEERLIGDYFNNEQFRLSFQSWLNDKWAEKDQHLRQLLDSR</sequence>
<accession>A0A2S2E0T7</accession>
<dbReference type="CDD" id="cd07990">
    <property type="entry name" value="LPLAT_LCLAT1-like"/>
    <property type="match status" value="1"/>
</dbReference>
<protein>
    <submittedName>
        <fullName evidence="3">Putative acyltransferase YihG</fullName>
        <ecNumber evidence="3">2.3.1.-</ecNumber>
    </submittedName>
</protein>
<dbReference type="SUPFAM" id="SSF69593">
    <property type="entry name" value="Glycerol-3-phosphate (1)-acyltransferase"/>
    <property type="match status" value="1"/>
</dbReference>
<dbReference type="InterPro" id="IPR002123">
    <property type="entry name" value="Plipid/glycerol_acylTrfase"/>
</dbReference>
<dbReference type="PANTHER" id="PTHR10983">
    <property type="entry name" value="1-ACYLGLYCEROL-3-PHOSPHATE ACYLTRANSFERASE-RELATED"/>
    <property type="match status" value="1"/>
</dbReference>
<keyword evidence="1" id="KW-0472">Membrane</keyword>
<keyword evidence="1" id="KW-1133">Transmembrane helix</keyword>
<gene>
    <name evidence="3" type="ORF">HMF8227_00758</name>
</gene>
<feature type="transmembrane region" description="Helical" evidence="1">
    <location>
        <begin position="15"/>
        <end position="35"/>
    </location>
</feature>
<dbReference type="RefSeq" id="WP_109338916.1">
    <property type="nucleotide sequence ID" value="NZ_CP029347.1"/>
</dbReference>
<proteinExistence type="predicted"/>
<organism evidence="3 4">
    <name type="scientific">Saliniradius amylolyticus</name>
    <dbReference type="NCBI Taxonomy" id="2183582"/>
    <lineage>
        <taxon>Bacteria</taxon>
        <taxon>Pseudomonadati</taxon>
        <taxon>Pseudomonadota</taxon>
        <taxon>Gammaproteobacteria</taxon>
        <taxon>Alteromonadales</taxon>
        <taxon>Alteromonadaceae</taxon>
        <taxon>Saliniradius</taxon>
    </lineage>
</organism>
<dbReference type="Pfam" id="PF01553">
    <property type="entry name" value="Acyltransferase"/>
    <property type="match status" value="1"/>
</dbReference>
<evidence type="ECO:0000313" key="3">
    <source>
        <dbReference type="EMBL" id="AWL11254.1"/>
    </source>
</evidence>